<reference evidence="4 5" key="1">
    <citation type="submission" date="2016-09" db="EMBL/GenBank/DDBJ databases">
        <title>Extensive genetic diversity and differential bi-allelic expression allows diatom success in the polar Southern Ocean.</title>
        <authorList>
            <consortium name="DOE Joint Genome Institute"/>
            <person name="Mock T."/>
            <person name="Otillar R.P."/>
            <person name="Strauss J."/>
            <person name="Dupont C."/>
            <person name="Frickenhaus S."/>
            <person name="Maumus F."/>
            <person name="Mcmullan M."/>
            <person name="Sanges R."/>
            <person name="Schmutz J."/>
            <person name="Toseland A."/>
            <person name="Valas R."/>
            <person name="Veluchamy A."/>
            <person name="Ward B.J."/>
            <person name="Allen A."/>
            <person name="Barry K."/>
            <person name="Falciatore A."/>
            <person name="Ferrante M."/>
            <person name="Fortunato A.E."/>
            <person name="Gloeckner G."/>
            <person name="Gruber A."/>
            <person name="Hipkin R."/>
            <person name="Janech M."/>
            <person name="Kroth P."/>
            <person name="Leese F."/>
            <person name="Lindquist E."/>
            <person name="Lyon B.R."/>
            <person name="Martin J."/>
            <person name="Mayer C."/>
            <person name="Parker M."/>
            <person name="Quesneville H."/>
            <person name="Raymond J."/>
            <person name="Uhlig C."/>
            <person name="Valentin K.U."/>
            <person name="Worden A.Z."/>
            <person name="Armbrust E.V."/>
            <person name="Bowler C."/>
            <person name="Green B."/>
            <person name="Moulton V."/>
            <person name="Van Oosterhout C."/>
            <person name="Grigoriev I."/>
        </authorList>
    </citation>
    <scope>NUCLEOTIDE SEQUENCE [LARGE SCALE GENOMIC DNA]</scope>
    <source>
        <strain evidence="4 5">CCMP1102</strain>
    </source>
</reference>
<gene>
    <name evidence="4" type="ORF">FRACYDRAFT_150927</name>
</gene>
<sequence>QSLATNNPEISNLKSDLVEIADRTKRGFYASSEDKIKAKEIVESLQLLNPTRDPARDYFEPPSISSVTIAVENNNDNGNGNDNRIGISGKWELIYTDAPDITSLDSSRNPFSTAKLGKIGQQCDPPYIKNIIEWKRPDWAENLPFSGSSESSILQKVVVTAVANPSKPTFVELKVAGIEVMARDDNDNNDSNSNSSMISLVDSIQKKGIPVGILSQNPIDLKGNLNPPFGRFEILYLDNELRIIRTNQNFIAVNRRINNKEDEWF</sequence>
<evidence type="ECO:0000313" key="4">
    <source>
        <dbReference type="EMBL" id="OEU22758.1"/>
    </source>
</evidence>
<dbReference type="AlphaFoldDB" id="A0A1E7FX76"/>
<keyword evidence="5" id="KW-1185">Reference proteome</keyword>
<evidence type="ECO:0000259" key="3">
    <source>
        <dbReference type="Pfam" id="PF04755"/>
    </source>
</evidence>
<dbReference type="Pfam" id="PF04755">
    <property type="entry name" value="PAP_fibrillin"/>
    <property type="match status" value="1"/>
</dbReference>
<dbReference type="InParanoid" id="A0A1E7FX76"/>
<evidence type="ECO:0000256" key="1">
    <source>
        <dbReference type="ARBA" id="ARBA00004474"/>
    </source>
</evidence>
<keyword evidence="2" id="KW-0934">Plastid</keyword>
<accession>A0A1E7FX76</accession>
<dbReference type="GO" id="GO:0009536">
    <property type="term" value="C:plastid"/>
    <property type="evidence" value="ECO:0007669"/>
    <property type="project" value="UniProtKB-SubCell"/>
</dbReference>
<dbReference type="PANTHER" id="PTHR31906">
    <property type="entry name" value="PLASTID-LIPID-ASSOCIATED PROTEIN 4, CHLOROPLASTIC-RELATED"/>
    <property type="match status" value="1"/>
</dbReference>
<name>A0A1E7FX76_9STRA</name>
<dbReference type="Proteomes" id="UP000095751">
    <property type="component" value="Unassembled WGS sequence"/>
</dbReference>
<dbReference type="KEGG" id="fcy:FRACYDRAFT_150927"/>
<feature type="domain" description="Plastid lipid-associated protein/fibrillin conserved" evidence="3">
    <location>
        <begin position="64"/>
        <end position="250"/>
    </location>
</feature>
<dbReference type="InterPro" id="IPR006843">
    <property type="entry name" value="PAP/fibrillin_dom"/>
</dbReference>
<organism evidence="4 5">
    <name type="scientific">Fragilariopsis cylindrus CCMP1102</name>
    <dbReference type="NCBI Taxonomy" id="635003"/>
    <lineage>
        <taxon>Eukaryota</taxon>
        <taxon>Sar</taxon>
        <taxon>Stramenopiles</taxon>
        <taxon>Ochrophyta</taxon>
        <taxon>Bacillariophyta</taxon>
        <taxon>Bacillariophyceae</taxon>
        <taxon>Bacillariophycidae</taxon>
        <taxon>Bacillariales</taxon>
        <taxon>Bacillariaceae</taxon>
        <taxon>Fragilariopsis</taxon>
    </lineage>
</organism>
<feature type="non-terminal residue" evidence="4">
    <location>
        <position position="1"/>
    </location>
</feature>
<dbReference type="EMBL" id="KV784353">
    <property type="protein sequence ID" value="OEU22758.1"/>
    <property type="molecule type" value="Genomic_DNA"/>
</dbReference>
<dbReference type="OrthoDB" id="199943at2759"/>
<comment type="subcellular location">
    <subcellularLocation>
        <location evidence="1">Plastid</location>
    </subcellularLocation>
</comment>
<evidence type="ECO:0000313" key="5">
    <source>
        <dbReference type="Proteomes" id="UP000095751"/>
    </source>
</evidence>
<dbReference type="InterPro" id="IPR039633">
    <property type="entry name" value="PAP"/>
</dbReference>
<protein>
    <recommendedName>
        <fullName evidence="3">Plastid lipid-associated protein/fibrillin conserved domain-containing protein</fullName>
    </recommendedName>
</protein>
<feature type="non-terminal residue" evidence="4">
    <location>
        <position position="265"/>
    </location>
</feature>
<evidence type="ECO:0000256" key="2">
    <source>
        <dbReference type="ARBA" id="ARBA00022640"/>
    </source>
</evidence>
<proteinExistence type="predicted"/>